<reference evidence="1" key="1">
    <citation type="submission" date="2007-07" db="EMBL/GenBank/DDBJ databases">
        <title>PCAP assembly of the Caenorhabditis remanei genome.</title>
        <authorList>
            <consortium name="The Caenorhabditis remanei Sequencing Consortium"/>
            <person name="Wilson R.K."/>
        </authorList>
    </citation>
    <scope>NUCLEOTIDE SEQUENCE [LARGE SCALE GENOMIC DNA]</scope>
    <source>
        <strain evidence="1">PB4641</strain>
    </source>
</reference>
<proteinExistence type="predicted"/>
<accession>E3MXN0</accession>
<dbReference type="Proteomes" id="UP000008281">
    <property type="component" value="Unassembled WGS sequence"/>
</dbReference>
<evidence type="ECO:0000313" key="1">
    <source>
        <dbReference type="EMBL" id="EFP11673.1"/>
    </source>
</evidence>
<gene>
    <name evidence="1" type="ORF">CRE_27768</name>
</gene>
<keyword evidence="2" id="KW-1185">Reference proteome</keyword>
<evidence type="ECO:0000313" key="2">
    <source>
        <dbReference type="Proteomes" id="UP000008281"/>
    </source>
</evidence>
<dbReference type="EMBL" id="DS268492">
    <property type="protein sequence ID" value="EFP11673.1"/>
    <property type="molecule type" value="Genomic_DNA"/>
</dbReference>
<protein>
    <submittedName>
        <fullName evidence="1">Uncharacterized protein</fullName>
    </submittedName>
</protein>
<organism evidence="2">
    <name type="scientific">Caenorhabditis remanei</name>
    <name type="common">Caenorhabditis vulgaris</name>
    <dbReference type="NCBI Taxonomy" id="31234"/>
    <lineage>
        <taxon>Eukaryota</taxon>
        <taxon>Metazoa</taxon>
        <taxon>Ecdysozoa</taxon>
        <taxon>Nematoda</taxon>
        <taxon>Chromadorea</taxon>
        <taxon>Rhabditida</taxon>
        <taxon>Rhabditina</taxon>
        <taxon>Rhabditomorpha</taxon>
        <taxon>Rhabditoidea</taxon>
        <taxon>Rhabditidae</taxon>
        <taxon>Peloderinae</taxon>
        <taxon>Caenorhabditis</taxon>
    </lineage>
</organism>
<dbReference type="HOGENOM" id="CLU_1688382_0_0_1"/>
<name>E3MXN0_CAERE</name>
<dbReference type="AlphaFoldDB" id="E3MXN0"/>
<sequence length="156" mass="18501">MDDYVQINLYESVTVRLVSDLEDNFRFLDLTSKACERQHNGKSFQNYAEKYNQFWYNRHFNETSPIYMKAEVKCNKELMKKEHPLDREKTLKLGYAFLPLFESGVRIAKTPFSATRKRSSMRKYCGNKSEAIMAHHVNRARKCYQCDQASQTPIMY</sequence>